<comment type="similarity">
    <text evidence="1">Belongs to the ner transcriptional regulatory family.</text>
</comment>
<dbReference type="Proteomes" id="UP000002383">
    <property type="component" value="Chromosome"/>
</dbReference>
<name>B8GLK3_THISH</name>
<protein>
    <submittedName>
        <fullName evidence="7">Putative transcriptional regulator, Nlp</fullName>
    </submittedName>
</protein>
<evidence type="ECO:0000256" key="2">
    <source>
        <dbReference type="ARBA" id="ARBA00023015"/>
    </source>
</evidence>
<dbReference type="InterPro" id="IPR038722">
    <property type="entry name" value="Ner_HTH_dom"/>
</dbReference>
<feature type="region of interest" description="Disordered" evidence="5">
    <location>
        <begin position="76"/>
        <end position="98"/>
    </location>
</feature>
<keyword evidence="8" id="KW-1185">Reference proteome</keyword>
<dbReference type="SUPFAM" id="SSF47413">
    <property type="entry name" value="lambda repressor-like DNA-binding domains"/>
    <property type="match status" value="1"/>
</dbReference>
<evidence type="ECO:0000313" key="7">
    <source>
        <dbReference type="EMBL" id="ACL73558.1"/>
    </source>
</evidence>
<sequence length="98" mass="10950">MSTRQHPKKPPRGDWHPADIKAALEKAGWSLRRLSLHHGYKSATTLKEALHRPYPKAQRLIAEAIGVDPANIWPGRYPQDTATGGAQSLEKRKHQKAA</sequence>
<dbReference type="Pfam" id="PF13693">
    <property type="entry name" value="HTH_35"/>
    <property type="match status" value="1"/>
</dbReference>
<keyword evidence="2" id="KW-0805">Transcription regulation</keyword>
<keyword evidence="3" id="KW-0238">DNA-binding</keyword>
<accession>B8GLK3</accession>
<evidence type="ECO:0000259" key="6">
    <source>
        <dbReference type="Pfam" id="PF13693"/>
    </source>
</evidence>
<dbReference type="InterPro" id="IPR010982">
    <property type="entry name" value="Lambda_DNA-bd_dom_sf"/>
</dbReference>
<gene>
    <name evidence="7" type="ordered locus">Tgr7_2480</name>
</gene>
<dbReference type="eggNOG" id="COG3423">
    <property type="taxonomic scope" value="Bacteria"/>
</dbReference>
<dbReference type="STRING" id="396588.Tgr7_2480"/>
<feature type="domain" description="Ner winged helix-turn-helix DNA-binding" evidence="6">
    <location>
        <begin position="14"/>
        <end position="82"/>
    </location>
</feature>
<dbReference type="RefSeq" id="WP_012639033.1">
    <property type="nucleotide sequence ID" value="NC_011901.1"/>
</dbReference>
<evidence type="ECO:0000256" key="5">
    <source>
        <dbReference type="SAM" id="MobiDB-lite"/>
    </source>
</evidence>
<keyword evidence="4" id="KW-0804">Transcription</keyword>
<dbReference type="AlphaFoldDB" id="B8GLK3"/>
<organism evidence="7 8">
    <name type="scientific">Thioalkalivibrio sulfidiphilus (strain HL-EbGR7)</name>
    <dbReference type="NCBI Taxonomy" id="396588"/>
    <lineage>
        <taxon>Bacteria</taxon>
        <taxon>Pseudomonadati</taxon>
        <taxon>Pseudomonadota</taxon>
        <taxon>Gammaproteobacteria</taxon>
        <taxon>Chromatiales</taxon>
        <taxon>Ectothiorhodospiraceae</taxon>
        <taxon>Thioalkalivibrio</taxon>
    </lineage>
</organism>
<evidence type="ECO:0000313" key="8">
    <source>
        <dbReference type="Proteomes" id="UP000002383"/>
    </source>
</evidence>
<evidence type="ECO:0000256" key="1">
    <source>
        <dbReference type="ARBA" id="ARBA00006157"/>
    </source>
</evidence>
<evidence type="ECO:0000256" key="4">
    <source>
        <dbReference type="ARBA" id="ARBA00023163"/>
    </source>
</evidence>
<dbReference type="GO" id="GO:0003677">
    <property type="term" value="F:DNA binding"/>
    <property type="evidence" value="ECO:0007669"/>
    <property type="project" value="UniProtKB-KW"/>
</dbReference>
<dbReference type="HOGENOM" id="CLU_162005_3_1_6"/>
<dbReference type="EMBL" id="CP001339">
    <property type="protein sequence ID" value="ACL73558.1"/>
    <property type="molecule type" value="Genomic_DNA"/>
</dbReference>
<dbReference type="OrthoDB" id="5405994at2"/>
<evidence type="ECO:0000256" key="3">
    <source>
        <dbReference type="ARBA" id="ARBA00023125"/>
    </source>
</evidence>
<dbReference type="KEGG" id="tgr:Tgr7_2480"/>
<reference evidence="7 8" key="1">
    <citation type="journal article" date="2011" name="Stand. Genomic Sci.">
        <title>Complete genome sequence of 'Thioalkalivibrio sulfidophilus' HL-EbGr7.</title>
        <authorList>
            <person name="Muyzer G."/>
            <person name="Sorokin D.Y."/>
            <person name="Mavromatis K."/>
            <person name="Lapidus A."/>
            <person name="Clum A."/>
            <person name="Ivanova N."/>
            <person name="Pati A."/>
            <person name="d'Haeseleer P."/>
            <person name="Woyke T."/>
            <person name="Kyrpides N.C."/>
        </authorList>
    </citation>
    <scope>NUCLEOTIDE SEQUENCE [LARGE SCALE GENOMIC DNA]</scope>
    <source>
        <strain evidence="7 8">HL-EbGR7</strain>
    </source>
</reference>
<proteinExistence type="inferred from homology"/>
<dbReference type="Gene3D" id="1.10.260.40">
    <property type="entry name" value="lambda repressor-like DNA-binding domains"/>
    <property type="match status" value="1"/>
</dbReference>